<dbReference type="PANTHER" id="PTHR12357:SF89">
    <property type="entry name" value="YTH DOMAIN-CONTAINING FAMILY PROTEIN"/>
    <property type="match status" value="1"/>
</dbReference>
<dbReference type="Proteomes" id="UP000076632">
    <property type="component" value="Unassembled WGS sequence"/>
</dbReference>
<keyword evidence="4" id="KW-1185">Reference proteome</keyword>
<evidence type="ECO:0000256" key="1">
    <source>
        <dbReference type="SAM" id="MobiDB-lite"/>
    </source>
</evidence>
<dbReference type="InterPro" id="IPR007275">
    <property type="entry name" value="YTH_domain"/>
</dbReference>
<feature type="compositionally biased region" description="Polar residues" evidence="1">
    <location>
        <begin position="752"/>
        <end position="761"/>
    </location>
</feature>
<feature type="region of interest" description="Disordered" evidence="1">
    <location>
        <begin position="720"/>
        <end position="839"/>
    </location>
</feature>
<feature type="compositionally biased region" description="Polar residues" evidence="1">
    <location>
        <begin position="468"/>
        <end position="488"/>
    </location>
</feature>
<feature type="region of interest" description="Disordered" evidence="1">
    <location>
        <begin position="1"/>
        <end position="23"/>
    </location>
</feature>
<feature type="compositionally biased region" description="Basic and acidic residues" evidence="1">
    <location>
        <begin position="1"/>
        <end position="16"/>
    </location>
</feature>
<feature type="compositionally biased region" description="Polar residues" evidence="1">
    <location>
        <begin position="260"/>
        <end position="269"/>
    </location>
</feature>
<dbReference type="GeneID" id="28899217"/>
<evidence type="ECO:0000313" key="4">
    <source>
        <dbReference type="Proteomes" id="UP000076632"/>
    </source>
</evidence>
<dbReference type="InParanoid" id="A0A165IHK8"/>
<dbReference type="PROSITE" id="PS50882">
    <property type="entry name" value="YTH"/>
    <property type="match status" value="1"/>
</dbReference>
<accession>A0A165IHK8</accession>
<feature type="region of interest" description="Disordered" evidence="1">
    <location>
        <begin position="260"/>
        <end position="281"/>
    </location>
</feature>
<dbReference type="GO" id="GO:0005737">
    <property type="term" value="C:cytoplasm"/>
    <property type="evidence" value="ECO:0007669"/>
    <property type="project" value="TreeGrafter"/>
</dbReference>
<dbReference type="CDD" id="cd21134">
    <property type="entry name" value="YTH"/>
    <property type="match status" value="1"/>
</dbReference>
<dbReference type="Pfam" id="PF04146">
    <property type="entry name" value="YTH"/>
    <property type="match status" value="1"/>
</dbReference>
<dbReference type="PANTHER" id="PTHR12357">
    <property type="entry name" value="YTH YT521-B HOMOLOGY DOMAIN-CONTAINING"/>
    <property type="match status" value="1"/>
</dbReference>
<evidence type="ECO:0000259" key="2">
    <source>
        <dbReference type="PROSITE" id="PS50882"/>
    </source>
</evidence>
<protein>
    <recommendedName>
        <fullName evidence="2">YTH domain-containing protein</fullName>
    </recommendedName>
</protein>
<feature type="compositionally biased region" description="Polar residues" evidence="1">
    <location>
        <begin position="823"/>
        <end position="833"/>
    </location>
</feature>
<evidence type="ECO:0000313" key="3">
    <source>
        <dbReference type="EMBL" id="KZF24908.1"/>
    </source>
</evidence>
<feature type="compositionally biased region" description="Basic and acidic residues" evidence="1">
    <location>
        <begin position="786"/>
        <end position="802"/>
    </location>
</feature>
<sequence>MASYKERMKALQDEVGRSGSQSLKIKIPTPEELASLSVENSSFAMKGLETCESEDVHTDTDATKKDEVQRKSPDSCREGYYFPKFIEEGDPMMDEQRLTTFSRPRMLVIDGKSTMSLGGPSPATSGNWFNEATTPLKDSFESQKIWWGTIPNENISPAHRIRAAVSDEQPRTTYRARQLYADLKGASQVFDSLPLMPSSRSLKHMQLVAVAESSADSMRGPDQSPGDTFLISPSIRLNTIDENPISLKDDASASSKNHIVPPQLNTFSGPQKKESVKGPDASPAMMLESQKVHASTNPGARFHLQGQAHEDPFFDDTDPGGAKYIRSKTLLTTNAVASAEKRYKKEMAKCQNPGVAANNVVDVNHSSAKASSQIQDVARMYGFQSSIPPLILEKNHNSFQFSKAKHPSQLQVIQSSQGRMTSYGKQDLHKMHVEMLKHPHMTIVDFLERFDKHESHHAFGSPKAIGPNQKTPQKNGHTLRRASQSIASSDRDRSLSAHWYLHQDYHAPPNGLAHGAQMSPPVWTQKTTKKDFRWRLAKGGHFVEGIPSAFQVLNVINPPYYQLPFGSIIFGIKCSNEVLVRASVQNLVWCSSLDGNRDLQEAWSCRRVGAKLMIMFYVAGSGKICGLAEIWGPFSHTAKPPMFNEGETLGAFPLQWIYCKDVPLSAFGTLYDSSTGKYVINFSDATPFPEEVGRQAVRIYVEGAHISNILTIERLNCSNPASPKSLQPRTPRRRASSGLTRTPSTKFDIGLTPSSHHTASATPVAPSPFKAQPYLEGSGPESAKSIQKDIAKGKLSEAKKSDQPSAKKQPRKLSFAKPGRKAGSTNDNSSTSQPEEKTD</sequence>
<dbReference type="AlphaFoldDB" id="A0A165IHK8"/>
<dbReference type="Gene3D" id="3.10.590.10">
    <property type="entry name" value="ph1033 like domains"/>
    <property type="match status" value="1"/>
</dbReference>
<dbReference type="STRING" id="1328760.A0A165IHK8"/>
<dbReference type="GO" id="GO:0003729">
    <property type="term" value="F:mRNA binding"/>
    <property type="evidence" value="ECO:0007669"/>
    <property type="project" value="TreeGrafter"/>
</dbReference>
<dbReference type="RefSeq" id="XP_018190463.1">
    <property type="nucleotide sequence ID" value="XM_018334080.1"/>
</dbReference>
<gene>
    <name evidence="3" type="ORF">L228DRAFT_258412</name>
</gene>
<dbReference type="EMBL" id="KV407455">
    <property type="protein sequence ID" value="KZF24908.1"/>
    <property type="molecule type" value="Genomic_DNA"/>
</dbReference>
<name>A0A165IHK8_XYLHT</name>
<organism evidence="3 4">
    <name type="scientific">Xylona heveae (strain CBS 132557 / TC161)</name>
    <dbReference type="NCBI Taxonomy" id="1328760"/>
    <lineage>
        <taxon>Eukaryota</taxon>
        <taxon>Fungi</taxon>
        <taxon>Dikarya</taxon>
        <taxon>Ascomycota</taxon>
        <taxon>Pezizomycotina</taxon>
        <taxon>Xylonomycetes</taxon>
        <taxon>Xylonales</taxon>
        <taxon>Xylonaceae</taxon>
        <taxon>Xylona</taxon>
    </lineage>
</organism>
<feature type="region of interest" description="Disordered" evidence="1">
    <location>
        <begin position="49"/>
        <end position="75"/>
    </location>
</feature>
<dbReference type="OrthoDB" id="306690at2759"/>
<feature type="compositionally biased region" description="Basic and acidic residues" evidence="1">
    <location>
        <begin position="54"/>
        <end position="75"/>
    </location>
</feature>
<proteinExistence type="predicted"/>
<reference evidence="3 4" key="1">
    <citation type="journal article" date="2016" name="Fungal Biol.">
        <title>The genome of Xylona heveae provides a window into fungal endophytism.</title>
        <authorList>
            <person name="Gazis R."/>
            <person name="Kuo A."/>
            <person name="Riley R."/>
            <person name="LaButti K."/>
            <person name="Lipzen A."/>
            <person name="Lin J."/>
            <person name="Amirebrahimi M."/>
            <person name="Hesse C.N."/>
            <person name="Spatafora J.W."/>
            <person name="Henrissat B."/>
            <person name="Hainaut M."/>
            <person name="Grigoriev I.V."/>
            <person name="Hibbett D.S."/>
        </authorList>
    </citation>
    <scope>NUCLEOTIDE SEQUENCE [LARGE SCALE GENOMIC DNA]</scope>
    <source>
        <strain evidence="3 4">TC161</strain>
    </source>
</reference>
<feature type="region of interest" description="Disordered" evidence="1">
    <location>
        <begin position="457"/>
        <end position="489"/>
    </location>
</feature>
<dbReference type="GO" id="GO:0061157">
    <property type="term" value="P:mRNA destabilization"/>
    <property type="evidence" value="ECO:0007669"/>
    <property type="project" value="TreeGrafter"/>
</dbReference>
<feature type="domain" description="YTH" evidence="2">
    <location>
        <begin position="567"/>
        <end position="700"/>
    </location>
</feature>
<dbReference type="InterPro" id="IPR045168">
    <property type="entry name" value="YTH_prot"/>
</dbReference>